<evidence type="ECO:0000313" key="5">
    <source>
        <dbReference type="Proteomes" id="UP000274515"/>
    </source>
</evidence>
<dbReference type="AlphaFoldDB" id="A0A426JRL2"/>
<dbReference type="Proteomes" id="UP000274515">
    <property type="component" value="Unassembled WGS sequence"/>
</dbReference>
<feature type="domain" description="Solute-binding protein family 5" evidence="3">
    <location>
        <begin position="96"/>
        <end position="455"/>
    </location>
</feature>
<dbReference type="GO" id="GO:0042597">
    <property type="term" value="C:periplasmic space"/>
    <property type="evidence" value="ECO:0007669"/>
    <property type="project" value="UniProtKB-ARBA"/>
</dbReference>
<dbReference type="Pfam" id="PF00496">
    <property type="entry name" value="SBP_bac_5"/>
    <property type="match status" value="1"/>
</dbReference>
<dbReference type="InterPro" id="IPR000914">
    <property type="entry name" value="SBP_5_dom"/>
</dbReference>
<sequence length="541" mass="58673">MRTQSTDPGRRRVALALLLATASTTTACAPLVDVHQTAAEVRASVQAPTVRGGEATVVLDSEPDELDPTTASTLTSRQVFINMCEKLYDLDDAVRVVPQLATALPAVSPDGLQLTIPLKPGVRFNDGTPFDAEAVKRSLDRHRTLDGSARRTELSAVAGVDVVDPLTVRVRLSRPYAPLAGMLADRAGMVLSPAALDRLGEDFADNPVCVGPYTFGERVAQDRIVLRRSDFYYGRDQTKLDRLVYRFVGDDNVRTANLRSGEYDVMWEVPAPQVPLISREPGLVLLNTPSLQYWGINVNIRNVGGETGHVPGPLANDPRVREALALAIDRETLNEITFNGLYQPACGPIPDISEFATPKTQACPPYDLDRARRLLAEAGVRTPIRVEMTLANDTSTMQAGQVIQAMAAQAGFEVVLRPSELTTALSDSRSGNFQLYAGGWSGRSDPDGNIASFHTADGSHNYSGYSTPETDALIERAAAEQDPAVRSALYERVVADLQAANGLIYLYRQQYYTAHTDRMAGVTVHPDGLVRMQHAGFVEGS</sequence>
<evidence type="ECO:0000256" key="2">
    <source>
        <dbReference type="SAM" id="SignalP"/>
    </source>
</evidence>
<dbReference type="PROSITE" id="PS51257">
    <property type="entry name" value="PROKAR_LIPOPROTEIN"/>
    <property type="match status" value="1"/>
</dbReference>
<name>A0A426JRL2_9PSEU</name>
<dbReference type="Gene3D" id="3.90.76.10">
    <property type="entry name" value="Dipeptide-binding Protein, Domain 1"/>
    <property type="match status" value="1"/>
</dbReference>
<dbReference type="PIRSF" id="PIRSF002741">
    <property type="entry name" value="MppA"/>
    <property type="match status" value="1"/>
</dbReference>
<dbReference type="GO" id="GO:0015833">
    <property type="term" value="P:peptide transport"/>
    <property type="evidence" value="ECO:0007669"/>
    <property type="project" value="TreeGrafter"/>
</dbReference>
<evidence type="ECO:0000313" key="4">
    <source>
        <dbReference type="EMBL" id="RRO15763.1"/>
    </source>
</evidence>
<evidence type="ECO:0000259" key="3">
    <source>
        <dbReference type="Pfam" id="PF00496"/>
    </source>
</evidence>
<dbReference type="SUPFAM" id="SSF53850">
    <property type="entry name" value="Periplasmic binding protein-like II"/>
    <property type="match status" value="1"/>
</dbReference>
<dbReference type="GO" id="GO:0043190">
    <property type="term" value="C:ATP-binding cassette (ABC) transporter complex"/>
    <property type="evidence" value="ECO:0007669"/>
    <property type="project" value="InterPro"/>
</dbReference>
<dbReference type="EMBL" id="RSAA01000015">
    <property type="protein sequence ID" value="RRO15763.1"/>
    <property type="molecule type" value="Genomic_DNA"/>
</dbReference>
<evidence type="ECO:0000256" key="1">
    <source>
        <dbReference type="ARBA" id="ARBA00022729"/>
    </source>
</evidence>
<accession>A0A426JRL2</accession>
<dbReference type="Gene3D" id="3.40.190.10">
    <property type="entry name" value="Periplasmic binding protein-like II"/>
    <property type="match status" value="1"/>
</dbReference>
<dbReference type="InterPro" id="IPR030678">
    <property type="entry name" value="Peptide/Ni-bd"/>
</dbReference>
<dbReference type="PANTHER" id="PTHR30290:SF38">
    <property type="entry name" value="D,D-DIPEPTIDE-BINDING PERIPLASMIC PROTEIN DDPA-RELATED"/>
    <property type="match status" value="1"/>
</dbReference>
<feature type="signal peptide" evidence="2">
    <location>
        <begin position="1"/>
        <end position="29"/>
    </location>
</feature>
<protein>
    <submittedName>
        <fullName evidence="4">ABC transporter substrate-binding protein</fullName>
    </submittedName>
</protein>
<feature type="chain" id="PRO_5018978790" evidence="2">
    <location>
        <begin position="30"/>
        <end position="541"/>
    </location>
</feature>
<comment type="caution">
    <text evidence="4">The sequence shown here is derived from an EMBL/GenBank/DDBJ whole genome shotgun (WGS) entry which is preliminary data.</text>
</comment>
<dbReference type="Gene3D" id="3.10.105.10">
    <property type="entry name" value="Dipeptide-binding Protein, Domain 3"/>
    <property type="match status" value="1"/>
</dbReference>
<gene>
    <name evidence="4" type="ORF">EIL87_17335</name>
</gene>
<keyword evidence="5" id="KW-1185">Reference proteome</keyword>
<dbReference type="OrthoDB" id="7232492at2"/>
<keyword evidence="1 2" id="KW-0732">Signal</keyword>
<proteinExistence type="predicted"/>
<reference evidence="4 5" key="1">
    <citation type="submission" date="2018-11" db="EMBL/GenBank/DDBJ databases">
        <title>Saccharopolyspora rhizosphaerae sp. nov., an actinomycete isolated from rhizosphere soil in Thailand.</title>
        <authorList>
            <person name="Intra B."/>
            <person name="Euanorasetr J."/>
            <person name="Take A."/>
            <person name="Inahashi Y."/>
            <person name="Mori M."/>
            <person name="Panbangred W."/>
            <person name="Matsumoto A."/>
        </authorList>
    </citation>
    <scope>NUCLEOTIDE SEQUENCE [LARGE SCALE GENOMIC DNA]</scope>
    <source>
        <strain evidence="4 5">H219</strain>
    </source>
</reference>
<dbReference type="InterPro" id="IPR039424">
    <property type="entry name" value="SBP_5"/>
</dbReference>
<dbReference type="PANTHER" id="PTHR30290">
    <property type="entry name" value="PERIPLASMIC BINDING COMPONENT OF ABC TRANSPORTER"/>
    <property type="match status" value="1"/>
</dbReference>
<dbReference type="RefSeq" id="WP_125091560.1">
    <property type="nucleotide sequence ID" value="NZ_RSAA01000015.1"/>
</dbReference>
<dbReference type="GO" id="GO:1904680">
    <property type="term" value="F:peptide transmembrane transporter activity"/>
    <property type="evidence" value="ECO:0007669"/>
    <property type="project" value="TreeGrafter"/>
</dbReference>
<organism evidence="4 5">
    <name type="scientific">Saccharopolyspora rhizosphaerae</name>
    <dbReference type="NCBI Taxonomy" id="2492662"/>
    <lineage>
        <taxon>Bacteria</taxon>
        <taxon>Bacillati</taxon>
        <taxon>Actinomycetota</taxon>
        <taxon>Actinomycetes</taxon>
        <taxon>Pseudonocardiales</taxon>
        <taxon>Pseudonocardiaceae</taxon>
        <taxon>Saccharopolyspora</taxon>
    </lineage>
</organism>